<dbReference type="Proteomes" id="UP000811492">
    <property type="component" value="Unassembled WGS sequence"/>
</dbReference>
<accession>A0ABS5M258</accession>
<keyword evidence="2" id="KW-0418">Kinase</keyword>
<name>A0ABS5M258_9MICO</name>
<dbReference type="RefSeq" id="WP_211648389.1">
    <property type="nucleotide sequence ID" value="NZ_JAFEVO010000001.1"/>
</dbReference>
<reference evidence="2 3" key="1">
    <citation type="submission" date="2021-02" db="EMBL/GenBank/DDBJ databases">
        <title>Draft genome and description of Leucobacter sp nov strain Marseille-Q4368.</title>
        <authorList>
            <person name="Boxberger M."/>
            <person name="La Scola B."/>
        </authorList>
    </citation>
    <scope>NUCLEOTIDE SEQUENCE [LARGE SCALE GENOMIC DNA]</scope>
    <source>
        <strain evidence="2 3">Marseille-Q4368</strain>
    </source>
</reference>
<protein>
    <submittedName>
        <fullName evidence="2">Nucleoside/nucleotide kinase family protein</fullName>
    </submittedName>
</protein>
<dbReference type="GO" id="GO:0016301">
    <property type="term" value="F:kinase activity"/>
    <property type="evidence" value="ECO:0007669"/>
    <property type="project" value="UniProtKB-KW"/>
</dbReference>
<evidence type="ECO:0000313" key="3">
    <source>
        <dbReference type="Proteomes" id="UP000811492"/>
    </source>
</evidence>
<dbReference type="InterPro" id="IPR027417">
    <property type="entry name" value="P-loop_NTPase"/>
</dbReference>
<organism evidence="2 3">
    <name type="scientific">Leucobacter manosquensis</name>
    <dbReference type="NCBI Taxonomy" id="2810611"/>
    <lineage>
        <taxon>Bacteria</taxon>
        <taxon>Bacillati</taxon>
        <taxon>Actinomycetota</taxon>
        <taxon>Actinomycetes</taxon>
        <taxon>Micrococcales</taxon>
        <taxon>Microbacteriaceae</taxon>
        <taxon>Leucobacter</taxon>
    </lineage>
</organism>
<feature type="domain" description="Phosphoribulokinase/uridine kinase" evidence="1">
    <location>
        <begin position="30"/>
        <end position="183"/>
    </location>
</feature>
<dbReference type="EMBL" id="JAFEVO010000001">
    <property type="protein sequence ID" value="MBS3181268.1"/>
    <property type="molecule type" value="Genomic_DNA"/>
</dbReference>
<gene>
    <name evidence="2" type="ORF">JSQ98_03520</name>
</gene>
<dbReference type="InterPro" id="IPR006083">
    <property type="entry name" value="PRK/URK"/>
</dbReference>
<dbReference type="Gene3D" id="3.40.50.300">
    <property type="entry name" value="P-loop containing nucleotide triphosphate hydrolases"/>
    <property type="match status" value="1"/>
</dbReference>
<keyword evidence="3" id="KW-1185">Reference proteome</keyword>
<dbReference type="PANTHER" id="PTHR10285">
    <property type="entry name" value="URIDINE KINASE"/>
    <property type="match status" value="1"/>
</dbReference>
<dbReference type="NCBIfam" id="NF006743">
    <property type="entry name" value="PRK09270.1-2"/>
    <property type="match status" value="1"/>
</dbReference>
<evidence type="ECO:0000313" key="2">
    <source>
        <dbReference type="EMBL" id="MBS3181268.1"/>
    </source>
</evidence>
<proteinExistence type="predicted"/>
<sequence length="228" mass="25402">MTPADTITPTTIAELECRARDLIVPGERRILGITGAPGAGKSTVAELLVSKLGPELAVLVPMDGFHFANSVLAALHRTETKGAYDTFDAWGYVSLLRRIHAQGSEGNGVDEDVVYAPEFRRDLEEPIGSAIPVRRSTPLVVTEGNYLLLEDHPWPLARDMIDEVWFIAPSEEERMERLIARHMRFGRSANEARERSWGSDQRNAERIIASANRAEHIFSVTDQRQRSA</sequence>
<comment type="caution">
    <text evidence="2">The sequence shown here is derived from an EMBL/GenBank/DDBJ whole genome shotgun (WGS) entry which is preliminary data.</text>
</comment>
<evidence type="ECO:0000259" key="1">
    <source>
        <dbReference type="Pfam" id="PF00485"/>
    </source>
</evidence>
<dbReference type="SUPFAM" id="SSF52540">
    <property type="entry name" value="P-loop containing nucleoside triphosphate hydrolases"/>
    <property type="match status" value="1"/>
</dbReference>
<dbReference type="Pfam" id="PF00485">
    <property type="entry name" value="PRK"/>
    <property type="match status" value="1"/>
</dbReference>
<keyword evidence="2" id="KW-0808">Transferase</keyword>